<dbReference type="PANTHER" id="PTHR13844">
    <property type="entry name" value="SWI/SNF-RELATED MATRIX-ASSOCIATED ACTIN-DEPENDENT REGULATOR OF CHROMATIN SUBFAMILY D"/>
    <property type="match status" value="1"/>
</dbReference>
<dbReference type="SMART" id="SM00151">
    <property type="entry name" value="SWIB"/>
    <property type="match status" value="1"/>
</dbReference>
<protein>
    <recommendedName>
        <fullName evidence="2">DM2 domain-containing protein</fullName>
    </recommendedName>
</protein>
<dbReference type="CDD" id="cd10568">
    <property type="entry name" value="SWIB_like"/>
    <property type="match status" value="1"/>
</dbReference>
<dbReference type="OMA" id="NFRCNEP"/>
<proteinExistence type="predicted"/>
<accession>A0A1D2JB60</accession>
<evidence type="ECO:0000313" key="3">
    <source>
        <dbReference type="EMBL" id="ODH25662.1"/>
    </source>
</evidence>
<feature type="domain" description="DM2" evidence="2">
    <location>
        <begin position="285"/>
        <end position="362"/>
    </location>
</feature>
<feature type="region of interest" description="Disordered" evidence="1">
    <location>
        <begin position="470"/>
        <end position="491"/>
    </location>
</feature>
<evidence type="ECO:0000313" key="4">
    <source>
        <dbReference type="Proteomes" id="UP000242814"/>
    </source>
</evidence>
<reference evidence="3 4" key="1">
    <citation type="submission" date="2016-06" db="EMBL/GenBank/DDBJ databases">
        <authorList>
            <person name="Kjaerup R.B."/>
            <person name="Dalgaard T.S."/>
            <person name="Juul-Madsen H.R."/>
        </authorList>
    </citation>
    <scope>NUCLEOTIDE SEQUENCE [LARGE SCALE GENOMIC DNA]</scope>
    <source>
        <strain evidence="3 4">Pb300</strain>
    </source>
</reference>
<dbReference type="InterPro" id="IPR036885">
    <property type="entry name" value="SWIB_MDM2_dom_sf"/>
</dbReference>
<organism evidence="3 4">
    <name type="scientific">Paracoccidioides brasiliensis</name>
    <dbReference type="NCBI Taxonomy" id="121759"/>
    <lineage>
        <taxon>Eukaryota</taxon>
        <taxon>Fungi</taxon>
        <taxon>Dikarya</taxon>
        <taxon>Ascomycota</taxon>
        <taxon>Pezizomycotina</taxon>
        <taxon>Eurotiomycetes</taxon>
        <taxon>Eurotiomycetidae</taxon>
        <taxon>Onygenales</taxon>
        <taxon>Ajellomycetaceae</taxon>
        <taxon>Paracoccidioides</taxon>
    </lineage>
</organism>
<dbReference type="AlphaFoldDB" id="A0A1D2JB60"/>
<dbReference type="Gene3D" id="1.10.245.10">
    <property type="entry name" value="SWIB/MDM2 domain"/>
    <property type="match status" value="1"/>
</dbReference>
<dbReference type="EMBL" id="LZYO01000221">
    <property type="protein sequence ID" value="ODH25662.1"/>
    <property type="molecule type" value="Genomic_DNA"/>
</dbReference>
<dbReference type="InterPro" id="IPR019835">
    <property type="entry name" value="SWIB_domain"/>
</dbReference>
<dbReference type="PROSITE" id="PS51925">
    <property type="entry name" value="SWIB_MDM2"/>
    <property type="match status" value="1"/>
</dbReference>
<name>A0A1D2JB60_PARBR</name>
<evidence type="ECO:0000259" key="2">
    <source>
        <dbReference type="PROSITE" id="PS51925"/>
    </source>
</evidence>
<gene>
    <name evidence="3" type="ORF">ACO22_05178</name>
</gene>
<feature type="compositionally biased region" description="Basic residues" evidence="1">
    <location>
        <begin position="204"/>
        <end position="215"/>
    </location>
</feature>
<comment type="caution">
    <text evidence="3">The sequence shown here is derived from an EMBL/GenBank/DDBJ whole genome shotgun (WGS) entry which is preliminary data.</text>
</comment>
<dbReference type="Proteomes" id="UP000242814">
    <property type="component" value="Unassembled WGS sequence"/>
</dbReference>
<dbReference type="VEuPathDB" id="FungiDB:PABG_02572"/>
<dbReference type="InterPro" id="IPR003121">
    <property type="entry name" value="SWIB_MDM2_domain"/>
</dbReference>
<evidence type="ECO:0000256" key="1">
    <source>
        <dbReference type="SAM" id="MobiDB-lite"/>
    </source>
</evidence>
<feature type="compositionally biased region" description="Acidic residues" evidence="1">
    <location>
        <begin position="166"/>
        <end position="180"/>
    </location>
</feature>
<dbReference type="SUPFAM" id="SSF47592">
    <property type="entry name" value="SWIB/MDM2 domain"/>
    <property type="match status" value="1"/>
</dbReference>
<dbReference type="VEuPathDB" id="FungiDB:PADG_01003"/>
<feature type="region of interest" description="Disordered" evidence="1">
    <location>
        <begin position="1"/>
        <end position="25"/>
    </location>
</feature>
<dbReference type="Pfam" id="PF02201">
    <property type="entry name" value="SWIB"/>
    <property type="match status" value="1"/>
</dbReference>
<feature type="region of interest" description="Disordered" evidence="1">
    <location>
        <begin position="166"/>
        <end position="215"/>
    </location>
</feature>
<feature type="compositionally biased region" description="Basic and acidic residues" evidence="1">
    <location>
        <begin position="181"/>
        <end position="191"/>
    </location>
</feature>
<sequence length="510" mass="57379">MNAAMQPNYRGYPPQATYHRSPTTPRRGVPIHGPMMPVPLAQHPVPNPHLSQRNVPNPIDTALRRSRRPTDKNLPDGVEEAVIGEGVTQYKMMRDVEKRLDAVMMRKRLDIQDSVTRSVKRFRTLRIWISNTVENQPWQRESGQTSSGAPTAGRYKVKIEGKLLDDELDAAESDESDSGDEETKTNGKNDPDVMEENLSEKQKNKPNNHAHPQRKRLSHFFKSITIEFDKPSSPCVADMATINWNKPTIPPSSISLPLSADFDSLEFSRVAEVNLNATIKLVRDENPERYKLSKELASLLDTDEEARGGIVVGIWEYIKAMGLQENDEKRAIRCDDRLQALFNREKMFFPAIPDSVSAHTSPLDPIKLSYTIRVDPEFHSNPTPTVYDIRVAVDDPLRAKMLAITTTPEYPNMLRQVANLDDQLALIIQAITHSKARHAFFQSLSEDPANFIKRWVSSQKRDLEVILGEATRGGGEDGSGPEFRRGGTNSAWDTPVAAEAVRYMLAKPGR</sequence>